<evidence type="ECO:0000256" key="4">
    <source>
        <dbReference type="ARBA" id="ARBA00022803"/>
    </source>
</evidence>
<evidence type="ECO:0000256" key="6">
    <source>
        <dbReference type="PROSITE-ProRule" id="PRU00339"/>
    </source>
</evidence>
<dbReference type="FunFam" id="1.10.260.100:FF:000002">
    <property type="entry name" value="Stress-induced-phosphoprotein 1 (Hsp70/Hsp90-organizing)"/>
    <property type="match status" value="1"/>
</dbReference>
<dbReference type="SUPFAM" id="SSF48452">
    <property type="entry name" value="TPR-like"/>
    <property type="match status" value="3"/>
</dbReference>
<evidence type="ECO:0000256" key="2">
    <source>
        <dbReference type="ARBA" id="ARBA00022490"/>
    </source>
</evidence>
<dbReference type="InterPro" id="IPR011990">
    <property type="entry name" value="TPR-like_helical_dom_sf"/>
</dbReference>
<dbReference type="Pfam" id="PF13181">
    <property type="entry name" value="TPR_8"/>
    <property type="match status" value="2"/>
</dbReference>
<keyword evidence="10" id="KW-1185">Reference proteome</keyword>
<dbReference type="OMA" id="MYSAREN"/>
<evidence type="ECO:0000256" key="5">
    <source>
        <dbReference type="ARBA" id="ARBA00064323"/>
    </source>
</evidence>
<dbReference type="InterPro" id="IPR019734">
    <property type="entry name" value="TPR_rpt"/>
</dbReference>
<accession>S3D7Z7</accession>
<reference evidence="9 10" key="1">
    <citation type="journal article" date="2013" name="BMC Genomics">
        <title>The genome and transcriptome of the pine saprophyte Ophiostoma piceae, and a comparison with the bark beetle-associated pine pathogen Grosmannia clavigera.</title>
        <authorList>
            <person name="Haridas S."/>
            <person name="Wang Y."/>
            <person name="Lim L."/>
            <person name="Massoumi Alamouti S."/>
            <person name="Jackman S."/>
            <person name="Docking R."/>
            <person name="Robertson G."/>
            <person name="Birol I."/>
            <person name="Bohlmann J."/>
            <person name="Breuil C."/>
        </authorList>
    </citation>
    <scope>NUCLEOTIDE SEQUENCE [LARGE SCALE GENOMIC DNA]</scope>
    <source>
        <strain evidence="9 10">UAMH 11346</strain>
    </source>
</reference>
<keyword evidence="4 6" id="KW-0802">TPR repeat</keyword>
<dbReference type="Proteomes" id="UP000016923">
    <property type="component" value="Unassembled WGS sequence"/>
</dbReference>
<dbReference type="InterPro" id="IPR041243">
    <property type="entry name" value="STI1/HOP_DP"/>
</dbReference>
<protein>
    <submittedName>
        <fullName evidence="9">Heat shock protein sti1</fullName>
    </submittedName>
</protein>
<feature type="compositionally biased region" description="Acidic residues" evidence="7">
    <location>
        <begin position="254"/>
        <end position="265"/>
    </location>
</feature>
<keyword evidence="3" id="KW-0677">Repeat</keyword>
<evidence type="ECO:0000256" key="1">
    <source>
        <dbReference type="ARBA" id="ARBA00004496"/>
    </source>
</evidence>
<dbReference type="eggNOG" id="KOG0548">
    <property type="taxonomic scope" value="Eukaryota"/>
</dbReference>
<dbReference type="STRING" id="1262450.S3D7Z7"/>
<dbReference type="Gene3D" id="1.10.260.100">
    <property type="match status" value="2"/>
</dbReference>
<keyword evidence="2" id="KW-0963">Cytoplasm</keyword>
<dbReference type="Pfam" id="PF13432">
    <property type="entry name" value="TPR_16"/>
    <property type="match status" value="2"/>
</dbReference>
<evidence type="ECO:0000256" key="3">
    <source>
        <dbReference type="ARBA" id="ARBA00022737"/>
    </source>
</evidence>
<gene>
    <name evidence="9" type="ORF">F503_07336</name>
</gene>
<dbReference type="GO" id="GO:0051879">
    <property type="term" value="F:Hsp90 protein binding"/>
    <property type="evidence" value="ECO:0007669"/>
    <property type="project" value="TreeGrafter"/>
</dbReference>
<dbReference type="EMBL" id="KE148147">
    <property type="protein sequence ID" value="EPE09560.1"/>
    <property type="molecule type" value="Genomic_DNA"/>
</dbReference>
<dbReference type="GO" id="GO:0005737">
    <property type="term" value="C:cytoplasm"/>
    <property type="evidence" value="ECO:0007669"/>
    <property type="project" value="UniProtKB-SubCell"/>
</dbReference>
<comment type="subunit">
    <text evidence="5">Part of a larger complex that includes HSP70, HSP90, and immunophilins.</text>
</comment>
<dbReference type="PANTHER" id="PTHR22904:SF523">
    <property type="entry name" value="STRESS-INDUCED-PHOSPHOPROTEIN 1"/>
    <property type="match status" value="1"/>
</dbReference>
<dbReference type="FunFam" id="1.25.40.10:FF:000027">
    <property type="entry name" value="stress-induced-phosphoprotein 1 isoform X1"/>
    <property type="match status" value="1"/>
</dbReference>
<feature type="domain" description="STI1" evidence="8">
    <location>
        <begin position="551"/>
        <end position="590"/>
    </location>
</feature>
<dbReference type="OrthoDB" id="2423701at2759"/>
<evidence type="ECO:0000256" key="7">
    <source>
        <dbReference type="SAM" id="MobiDB-lite"/>
    </source>
</evidence>
<evidence type="ECO:0000313" key="10">
    <source>
        <dbReference type="Proteomes" id="UP000016923"/>
    </source>
</evidence>
<dbReference type="SMART" id="SM00028">
    <property type="entry name" value="TPR"/>
    <property type="match status" value="9"/>
</dbReference>
<dbReference type="Pfam" id="PF17830">
    <property type="entry name" value="STI1-HOP_DP"/>
    <property type="match status" value="2"/>
</dbReference>
<evidence type="ECO:0000313" key="9">
    <source>
        <dbReference type="EMBL" id="EPE09560.1"/>
    </source>
</evidence>
<feature type="domain" description="STI1" evidence="8">
    <location>
        <begin position="151"/>
        <end position="190"/>
    </location>
</feature>
<feature type="compositionally biased region" description="Basic and acidic residues" evidence="7">
    <location>
        <begin position="266"/>
        <end position="281"/>
    </location>
</feature>
<feature type="repeat" description="TPR" evidence="6">
    <location>
        <begin position="72"/>
        <end position="105"/>
    </location>
</feature>
<proteinExistence type="predicted"/>
<comment type="subcellular location">
    <subcellularLocation>
        <location evidence="1">Cytoplasm</location>
    </subcellularLocation>
</comment>
<dbReference type="PROSITE" id="PS50005">
    <property type="entry name" value="TPR"/>
    <property type="match status" value="3"/>
</dbReference>
<evidence type="ECO:0000259" key="8">
    <source>
        <dbReference type="SMART" id="SM00727"/>
    </source>
</evidence>
<name>S3D7Z7_OPHP1</name>
<dbReference type="InterPro" id="IPR006636">
    <property type="entry name" value="STI1_HS-bd"/>
</dbReference>
<dbReference type="FunFam" id="1.25.40.10:FF:000020">
    <property type="entry name" value="Stress-induced phosphoprotein 1"/>
    <property type="match status" value="1"/>
</dbReference>
<feature type="region of interest" description="Disordered" evidence="7">
    <location>
        <begin position="123"/>
        <end position="146"/>
    </location>
</feature>
<dbReference type="Pfam" id="PF13424">
    <property type="entry name" value="TPR_12"/>
    <property type="match status" value="1"/>
</dbReference>
<dbReference type="FunFam" id="1.10.260.100:FF:000004">
    <property type="entry name" value="Putative stress-induced-phosphoprotein 1"/>
    <property type="match status" value="1"/>
</dbReference>
<dbReference type="PANTHER" id="PTHR22904">
    <property type="entry name" value="TPR REPEAT CONTAINING PROTEIN"/>
    <property type="match status" value="1"/>
</dbReference>
<dbReference type="VEuPathDB" id="FungiDB:F503_07336"/>
<feature type="repeat" description="TPR" evidence="6">
    <location>
        <begin position="4"/>
        <end position="37"/>
    </location>
</feature>
<dbReference type="GO" id="GO:0042030">
    <property type="term" value="F:ATPase inhibitor activity"/>
    <property type="evidence" value="ECO:0007669"/>
    <property type="project" value="UniProtKB-ARBA"/>
</dbReference>
<feature type="region of interest" description="Disordered" evidence="7">
    <location>
        <begin position="213"/>
        <end position="281"/>
    </location>
</feature>
<feature type="repeat" description="TPR" evidence="6">
    <location>
        <begin position="351"/>
        <end position="384"/>
    </location>
</feature>
<dbReference type="SMART" id="SM00727">
    <property type="entry name" value="STI1"/>
    <property type="match status" value="2"/>
</dbReference>
<keyword evidence="9" id="KW-0346">Stress response</keyword>
<dbReference type="AlphaFoldDB" id="S3D7Z7"/>
<dbReference type="HOGENOM" id="CLU_000134_46_5_1"/>
<dbReference type="Gene3D" id="1.25.40.10">
    <property type="entry name" value="Tetratricopeptide repeat domain"/>
    <property type="match status" value="3"/>
</dbReference>
<sequence>MSTADELKALGNKAIAAKNFDEAVTHFTDAIAIDPSNHILYSNRSAAYASKKEWDLALKDAEKTTEIKPDWPKGWGRKGTALFGKRDLVEAYEAYEAGLKIDPNNAGMKNDLAAVERAMDAEVNRDPSAGGPPGGQPFGDPSSQFGSMFSDPQLLAKLAANPKTSSFLADPSFMQNLRAIQSDPKNASAIFSDPRMIQVMGVAMGVDLDVGNAPPEGAETAASFTPGGAREVEEEVTMPDAPPVARKEAAAPVVEEEPINDEEAEEARAKKEAKEAADKEKALGTASYKKREFDDAIVHYQAAWDLYKDITYLNNLGAAYYEKGDYEACITACTKAVDEGRAIFADFKTIAKSYARIGTAHEKLGQLDQAIENFNMSLREQRTPEVVTKVRAAERRRIEDAKAAYIDPAKAEEAREEGNKKFKETDWPGAVKAYSEMIKRAPEDPRGYSNRAAAYVKLVEFPSALDDCEAAIKRDPKFIRAYIRKAQTYFGMRKYSECIDACEEADKVDKEFHNGANAREIEAQNQKAMTAMYSTRQGESEEQARERIASDPEIMSVMQDPVMQAILQQAQSDPAALNEHMRNPSVRTKIQKLIAAGVIRVGR</sequence>
<dbReference type="FunFam" id="1.25.40.10:FF:000010">
    <property type="entry name" value="Stress-induced phosphoprotein 1"/>
    <property type="match status" value="1"/>
</dbReference>
<organism evidence="9 10">
    <name type="scientific">Ophiostoma piceae (strain UAMH 11346)</name>
    <name type="common">Sap stain fungus</name>
    <dbReference type="NCBI Taxonomy" id="1262450"/>
    <lineage>
        <taxon>Eukaryota</taxon>
        <taxon>Fungi</taxon>
        <taxon>Dikarya</taxon>
        <taxon>Ascomycota</taxon>
        <taxon>Pezizomycotina</taxon>
        <taxon>Sordariomycetes</taxon>
        <taxon>Sordariomycetidae</taxon>
        <taxon>Ophiostomatales</taxon>
        <taxon>Ophiostomataceae</taxon>
        <taxon>Ophiostoma</taxon>
    </lineage>
</organism>